<organism evidence="4 5">
    <name type="scientific">Coprobacter tertius</name>
    <dbReference type="NCBI Taxonomy" id="2944915"/>
    <lineage>
        <taxon>Bacteria</taxon>
        <taxon>Pseudomonadati</taxon>
        <taxon>Bacteroidota</taxon>
        <taxon>Bacteroidia</taxon>
        <taxon>Bacteroidales</taxon>
        <taxon>Barnesiellaceae</taxon>
        <taxon>Coprobacter</taxon>
    </lineage>
</organism>
<evidence type="ECO:0000256" key="1">
    <source>
        <dbReference type="ARBA" id="ARBA00000274"/>
    </source>
</evidence>
<dbReference type="SUPFAM" id="SSF102405">
    <property type="entry name" value="MCP/YpsA-like"/>
    <property type="match status" value="1"/>
</dbReference>
<dbReference type="InterPro" id="IPR005269">
    <property type="entry name" value="LOG"/>
</dbReference>
<dbReference type="Gene3D" id="3.40.50.450">
    <property type="match status" value="1"/>
</dbReference>
<keyword evidence="3" id="KW-0378">Hydrolase</keyword>
<dbReference type="NCBIfam" id="TIGR00730">
    <property type="entry name" value="Rossman fold protein, TIGR00730 family"/>
    <property type="match status" value="1"/>
</dbReference>
<keyword evidence="3" id="KW-0203">Cytokinin biosynthesis</keyword>
<name>A0ABT1MEY5_9BACT</name>
<dbReference type="Proteomes" id="UP001205603">
    <property type="component" value="Unassembled WGS sequence"/>
</dbReference>
<evidence type="ECO:0000256" key="2">
    <source>
        <dbReference type="ARBA" id="ARBA00006763"/>
    </source>
</evidence>
<comment type="similarity">
    <text evidence="2 3">Belongs to the LOG family.</text>
</comment>
<reference evidence="4 5" key="1">
    <citation type="submission" date="2022-07" db="EMBL/GenBank/DDBJ databases">
        <title>Fecal culturing of patients with breast cancer.</title>
        <authorList>
            <person name="Teng N.M.Y."/>
            <person name="Kiu R."/>
            <person name="Evans R."/>
            <person name="Baker D.J."/>
            <person name="Zenner C."/>
            <person name="Robinson S.D."/>
            <person name="Hall L.J."/>
        </authorList>
    </citation>
    <scope>NUCLEOTIDE SEQUENCE [LARGE SCALE GENOMIC DNA]</scope>
    <source>
        <strain evidence="4 5">LH1063</strain>
    </source>
</reference>
<proteinExistence type="inferred from homology"/>
<dbReference type="EC" id="3.2.2.n1" evidence="3"/>
<dbReference type="RefSeq" id="WP_255025144.1">
    <property type="nucleotide sequence ID" value="NZ_JANDHW010000001.1"/>
</dbReference>
<gene>
    <name evidence="4" type="ORF">NMU02_00705</name>
</gene>
<sequence>MIHTIGLFCSSENEIDTIYFDEAVSLGRFIGENKLRLIYGGANVGLMEETARNVKLYGGYMTGVITEKISGWGKKSKLPDRMIQVKTLAERKQIMTELADIFIALPGGFGTLDEIFDVIASAHLGYHSKKILFCNTNGFYDKLIEQIEYSYHSGFAKNSYRDHYHVASNITECIKIIKKTNKEI</sequence>
<evidence type="ECO:0000256" key="3">
    <source>
        <dbReference type="RuleBase" id="RU363015"/>
    </source>
</evidence>
<dbReference type="Pfam" id="PF03641">
    <property type="entry name" value="Lysine_decarbox"/>
    <property type="match status" value="1"/>
</dbReference>
<dbReference type="PANTHER" id="PTHR31223">
    <property type="entry name" value="LOG FAMILY PROTEIN YJL055W"/>
    <property type="match status" value="1"/>
</dbReference>
<protein>
    <recommendedName>
        <fullName evidence="3">Cytokinin riboside 5'-monophosphate phosphoribohydrolase</fullName>
        <ecNumber evidence="3">3.2.2.n1</ecNumber>
    </recommendedName>
</protein>
<comment type="catalytic activity">
    <reaction evidence="1">
        <text>AMP + H2O = D-ribose 5-phosphate + adenine</text>
        <dbReference type="Rhea" id="RHEA:20129"/>
        <dbReference type="ChEBI" id="CHEBI:15377"/>
        <dbReference type="ChEBI" id="CHEBI:16708"/>
        <dbReference type="ChEBI" id="CHEBI:78346"/>
        <dbReference type="ChEBI" id="CHEBI:456215"/>
        <dbReference type="EC" id="3.2.2.4"/>
    </reaction>
</comment>
<keyword evidence="5" id="KW-1185">Reference proteome</keyword>
<accession>A0ABT1MEY5</accession>
<dbReference type="EMBL" id="JANDHW010000001">
    <property type="protein sequence ID" value="MCP9610614.1"/>
    <property type="molecule type" value="Genomic_DNA"/>
</dbReference>
<evidence type="ECO:0000313" key="5">
    <source>
        <dbReference type="Proteomes" id="UP001205603"/>
    </source>
</evidence>
<evidence type="ECO:0000313" key="4">
    <source>
        <dbReference type="EMBL" id="MCP9610614.1"/>
    </source>
</evidence>
<comment type="caution">
    <text evidence="4">The sequence shown here is derived from an EMBL/GenBank/DDBJ whole genome shotgun (WGS) entry which is preliminary data.</text>
</comment>
<dbReference type="PANTHER" id="PTHR31223:SF70">
    <property type="entry name" value="LOG FAMILY PROTEIN YJL055W"/>
    <property type="match status" value="1"/>
</dbReference>
<dbReference type="InterPro" id="IPR031100">
    <property type="entry name" value="LOG_fam"/>
</dbReference>